<keyword evidence="4" id="KW-1185">Reference proteome</keyword>
<dbReference type="Gene3D" id="2.60.40.10">
    <property type="entry name" value="Immunoglobulins"/>
    <property type="match status" value="1"/>
</dbReference>
<comment type="caution">
    <text evidence="3">The sequence shown here is derived from an EMBL/GenBank/DDBJ whole genome shotgun (WGS) entry which is preliminary data.</text>
</comment>
<dbReference type="SUPFAM" id="SSF49265">
    <property type="entry name" value="Fibronectin type III"/>
    <property type="match status" value="1"/>
</dbReference>
<dbReference type="Pfam" id="PF14683">
    <property type="entry name" value="CBM-like"/>
    <property type="match status" value="1"/>
</dbReference>
<dbReference type="RefSeq" id="WP_373955925.1">
    <property type="nucleotide sequence ID" value="NZ_JBHDLN010000017.1"/>
</dbReference>
<evidence type="ECO:0000256" key="1">
    <source>
        <dbReference type="SAM" id="MobiDB-lite"/>
    </source>
</evidence>
<feature type="domain" description="F5/8 type C" evidence="2">
    <location>
        <begin position="958"/>
        <end position="1098"/>
    </location>
</feature>
<dbReference type="EMBL" id="JBHDLN010000017">
    <property type="protein sequence ID" value="MFB0845908.1"/>
    <property type="molecule type" value="Genomic_DNA"/>
</dbReference>
<proteinExistence type="predicted"/>
<feature type="domain" description="F5/8 type C" evidence="2">
    <location>
        <begin position="711"/>
        <end position="852"/>
    </location>
</feature>
<accession>A0ABV4V9D0</accession>
<sequence length="1098" mass="120478">MDFYRIKLPILLFVALFLWYLGPGESGVSVARAADSVLWMIGKADQSSAEFAGYQAGSAKEVPVPEDWRNRTDWSAIPKGLNRSQNPVMTLAYPLAQIPPNGVKFSVKILDAHKYVPQLAVYSNQMFAGMIQIAGVGGTTSAVSYNKVYELYIPKEMLQPGQNTITLEASRCLYCSANEDPYLWWVWDYMKLEALEAPAAEPIHGSYVHLGTNVKNNQAYYDQGAVNHLPYILKWLGIAYGGNYVRTVCASNVGNSCSAMSDYLDKLRQLNTGAIALHLYTGNITLNPDGSLPLEAQNVLSDYLQSYGSKIQFYEVDNEPGLFNRSRDVDIAIARWLKNHRAALAPHLKIVSPGWAYDDKRGIPAGWERDPKQRKAVEDLTDFTNGHAYGTSYANNMGGSLVENIKSVGVGASGLAKPMFATEFGTKDDLTDPVVGEGAASKAAVFDRNARAHVGFADYFTQHAAFFQDYSLFKTDFSSMKTHNPAKTEIFYHDEGQDSRVKTMRRIALAYATHGKPLSYTLNNRESLKGKKVYVRAVDTSTLKPLPGSNATSNKILVNFVNFESSPQTVSARIVMPKQAVYEGDRIGAGDTYEAARTYVTGLAANPAISLSVNLGPGESVQYILEEKGSTLPEAPVMLNQSVGYKSVELTWLESERAVSYNVLRSIAPEGPYDTVAARLAANSFKDTTVKNDTVYYYAIQAVGTNGASGRPQPMEIIPSSSVALDRSGWTVTTSTGKPAGQEMLDGSPATRFDTGAPQEEGQYFIIDMQSNRTFDKVVLDTEASPHDYPRQYEMYVSTDGTNWGKPVSQGEGSVVTTMELPFPQTARYLKIVQTGRGPTFWSVHELNVYSSSLDRTGWTISGVNAGRRSLAGLHEQSNSLEFAGTQAVVADMGELQKFDRIVLDASRGQNAYPQNYSLYVSTDGAAWGNPVQSGTGGPITTITMPQQKARYIKIVNTGGSPWSVDELYVFCDSLDKDGWKSSGTGTNHPFAIDNKMFTRWDTGARQAGGERFQVDMGARKTFSRIVMDAGNSVLDYPRGYQVYVSNDGERWGAPIASGAGSVMTTVRFPPQTARYVRIVQTGQAGVFWSIHEFNVYK</sequence>
<feature type="region of interest" description="Disordered" evidence="1">
    <location>
        <begin position="732"/>
        <end position="756"/>
    </location>
</feature>
<dbReference type="Proteomes" id="UP001575622">
    <property type="component" value="Unassembled WGS sequence"/>
</dbReference>
<dbReference type="InterPro" id="IPR017853">
    <property type="entry name" value="GH"/>
</dbReference>
<gene>
    <name evidence="3" type="ORF">ACEU3E_27330</name>
</gene>
<dbReference type="InterPro" id="IPR013783">
    <property type="entry name" value="Ig-like_fold"/>
</dbReference>
<protein>
    <submittedName>
        <fullName evidence="3">Discoidin domain-containing protein</fullName>
    </submittedName>
</protein>
<reference evidence="3 4" key="1">
    <citation type="submission" date="2024-09" db="EMBL/GenBank/DDBJ databases">
        <authorList>
            <person name="Makale K.P.P."/>
            <person name="Makhzoum A."/>
            <person name="Rantong G."/>
            <person name="Rahube T.O."/>
        </authorList>
    </citation>
    <scope>NUCLEOTIDE SEQUENCE [LARGE SCALE GENOMIC DNA]</scope>
    <source>
        <strain evidence="3 4">KM_D13</strain>
    </source>
</reference>
<dbReference type="InterPro" id="IPR029411">
    <property type="entry name" value="RG-lyase_III"/>
</dbReference>
<dbReference type="Gene3D" id="2.60.120.260">
    <property type="entry name" value="Galactose-binding domain-like"/>
    <property type="match status" value="3"/>
</dbReference>
<evidence type="ECO:0000259" key="2">
    <source>
        <dbReference type="PROSITE" id="PS50022"/>
    </source>
</evidence>
<dbReference type="SUPFAM" id="SSF51445">
    <property type="entry name" value="(Trans)glycosidases"/>
    <property type="match status" value="1"/>
</dbReference>
<dbReference type="InterPro" id="IPR000421">
    <property type="entry name" value="FA58C"/>
</dbReference>
<dbReference type="Pfam" id="PF00754">
    <property type="entry name" value="F5_F8_type_C"/>
    <property type="match status" value="3"/>
</dbReference>
<evidence type="ECO:0000313" key="4">
    <source>
        <dbReference type="Proteomes" id="UP001575622"/>
    </source>
</evidence>
<organism evidence="3 4">
    <name type="scientific">Paenibacillus oleatilyticus</name>
    <dbReference type="NCBI Taxonomy" id="2594886"/>
    <lineage>
        <taxon>Bacteria</taxon>
        <taxon>Bacillati</taxon>
        <taxon>Bacillota</taxon>
        <taxon>Bacilli</taxon>
        <taxon>Bacillales</taxon>
        <taxon>Paenibacillaceae</taxon>
        <taxon>Paenibacillus</taxon>
    </lineage>
</organism>
<name>A0ABV4V9D0_9BACL</name>
<dbReference type="SUPFAM" id="SSF49785">
    <property type="entry name" value="Galactose-binding domain-like"/>
    <property type="match status" value="4"/>
</dbReference>
<dbReference type="InterPro" id="IPR008979">
    <property type="entry name" value="Galactose-bd-like_sf"/>
</dbReference>
<dbReference type="PROSITE" id="PS50022">
    <property type="entry name" value="FA58C_3"/>
    <property type="match status" value="2"/>
</dbReference>
<evidence type="ECO:0000313" key="3">
    <source>
        <dbReference type="EMBL" id="MFB0845908.1"/>
    </source>
</evidence>
<dbReference type="InterPro" id="IPR036116">
    <property type="entry name" value="FN3_sf"/>
</dbReference>